<reference evidence="3 4" key="1">
    <citation type="journal article" date="2019" name="Nat. Ecol. Evol.">
        <title>Megaphylogeny resolves global patterns of mushroom evolution.</title>
        <authorList>
            <person name="Varga T."/>
            <person name="Krizsan K."/>
            <person name="Foldi C."/>
            <person name="Dima B."/>
            <person name="Sanchez-Garcia M."/>
            <person name="Sanchez-Ramirez S."/>
            <person name="Szollosi G.J."/>
            <person name="Szarkandi J.G."/>
            <person name="Papp V."/>
            <person name="Albert L."/>
            <person name="Andreopoulos W."/>
            <person name="Angelini C."/>
            <person name="Antonin V."/>
            <person name="Barry K.W."/>
            <person name="Bougher N.L."/>
            <person name="Buchanan P."/>
            <person name="Buyck B."/>
            <person name="Bense V."/>
            <person name="Catcheside P."/>
            <person name="Chovatia M."/>
            <person name="Cooper J."/>
            <person name="Damon W."/>
            <person name="Desjardin D."/>
            <person name="Finy P."/>
            <person name="Geml J."/>
            <person name="Haridas S."/>
            <person name="Hughes K."/>
            <person name="Justo A."/>
            <person name="Karasinski D."/>
            <person name="Kautmanova I."/>
            <person name="Kiss B."/>
            <person name="Kocsube S."/>
            <person name="Kotiranta H."/>
            <person name="LaButti K.M."/>
            <person name="Lechner B.E."/>
            <person name="Liimatainen K."/>
            <person name="Lipzen A."/>
            <person name="Lukacs Z."/>
            <person name="Mihaltcheva S."/>
            <person name="Morgado L.N."/>
            <person name="Niskanen T."/>
            <person name="Noordeloos M.E."/>
            <person name="Ohm R.A."/>
            <person name="Ortiz-Santana B."/>
            <person name="Ovrebo C."/>
            <person name="Racz N."/>
            <person name="Riley R."/>
            <person name="Savchenko A."/>
            <person name="Shiryaev A."/>
            <person name="Soop K."/>
            <person name="Spirin V."/>
            <person name="Szebenyi C."/>
            <person name="Tomsovsky M."/>
            <person name="Tulloss R.E."/>
            <person name="Uehling J."/>
            <person name="Grigoriev I.V."/>
            <person name="Vagvolgyi C."/>
            <person name="Papp T."/>
            <person name="Martin F.M."/>
            <person name="Miettinen O."/>
            <person name="Hibbett D.S."/>
            <person name="Nagy L.G."/>
        </authorList>
    </citation>
    <scope>NUCLEOTIDE SEQUENCE [LARGE SCALE GENOMIC DNA]</scope>
    <source>
        <strain evidence="3 4">OMC1185</strain>
    </source>
</reference>
<keyword evidence="2" id="KW-0732">Signal</keyword>
<feature type="region of interest" description="Disordered" evidence="1">
    <location>
        <begin position="27"/>
        <end position="65"/>
    </location>
</feature>
<feature type="signal peptide" evidence="2">
    <location>
        <begin position="1"/>
        <end position="21"/>
    </location>
</feature>
<sequence>MGPTYWPFLLGASLIVGTTQGAHSRSLSPLRYSKRTPSGGSVSCYEENQKNIQKSENHKKTRKEQKEQNIWYPSSLIVGTMHGTHCRTILPWYLCLYVYAWMC</sequence>
<name>A0A5C3N742_9AGAM</name>
<feature type="chain" id="PRO_5022748528" description="Secreted protein" evidence="2">
    <location>
        <begin position="22"/>
        <end position="103"/>
    </location>
</feature>
<evidence type="ECO:0000256" key="2">
    <source>
        <dbReference type="SAM" id="SignalP"/>
    </source>
</evidence>
<dbReference type="Proteomes" id="UP000305948">
    <property type="component" value="Unassembled WGS sequence"/>
</dbReference>
<evidence type="ECO:0000313" key="4">
    <source>
        <dbReference type="Proteomes" id="UP000305948"/>
    </source>
</evidence>
<accession>A0A5C3N742</accession>
<keyword evidence="4" id="KW-1185">Reference proteome</keyword>
<protein>
    <recommendedName>
        <fullName evidence="5">Secreted protein</fullName>
    </recommendedName>
</protein>
<proteinExistence type="predicted"/>
<dbReference type="AlphaFoldDB" id="A0A5C3N742"/>
<evidence type="ECO:0000256" key="1">
    <source>
        <dbReference type="SAM" id="MobiDB-lite"/>
    </source>
</evidence>
<evidence type="ECO:0008006" key="5">
    <source>
        <dbReference type="Google" id="ProtNLM"/>
    </source>
</evidence>
<dbReference type="EMBL" id="ML213509">
    <property type="protein sequence ID" value="TFK52637.1"/>
    <property type="molecule type" value="Genomic_DNA"/>
</dbReference>
<organism evidence="3 4">
    <name type="scientific">Heliocybe sulcata</name>
    <dbReference type="NCBI Taxonomy" id="5364"/>
    <lineage>
        <taxon>Eukaryota</taxon>
        <taxon>Fungi</taxon>
        <taxon>Dikarya</taxon>
        <taxon>Basidiomycota</taxon>
        <taxon>Agaricomycotina</taxon>
        <taxon>Agaricomycetes</taxon>
        <taxon>Gloeophyllales</taxon>
        <taxon>Gloeophyllaceae</taxon>
        <taxon>Heliocybe</taxon>
    </lineage>
</organism>
<feature type="compositionally biased region" description="Basic and acidic residues" evidence="1">
    <location>
        <begin position="47"/>
        <end position="58"/>
    </location>
</feature>
<evidence type="ECO:0000313" key="3">
    <source>
        <dbReference type="EMBL" id="TFK52637.1"/>
    </source>
</evidence>
<gene>
    <name evidence="3" type="ORF">OE88DRAFT_1428806</name>
</gene>